<evidence type="ECO:0000313" key="2">
    <source>
        <dbReference type="Proteomes" id="UP001497472"/>
    </source>
</evidence>
<dbReference type="EMBL" id="CAVLEF010000040">
    <property type="protein sequence ID" value="CAK1549937.1"/>
    <property type="molecule type" value="Genomic_DNA"/>
</dbReference>
<accession>A0AAV1JL94</accession>
<keyword evidence="2" id="KW-1185">Reference proteome</keyword>
<proteinExistence type="predicted"/>
<sequence>MIRSRLRLRVTTEPRRLFVKTFSYISTDFNPARAAKKNLLQSDKSQVVHTLSGHLTSKQAIAGNTVEKLSAGRVEVVRGGAWGGWGRSVHLGPLPPAYNLALSASTSSLSNLTEVTACARVSRGAAPALQLFTDACPARVFLALADRNSLRDRRWRWQTSCDMSMTTCAAYLPINQPSHLDRTPGISHYTMGSGECCLYSQNGREMRDEGNVHGLLNYLSPKKVNIVS</sequence>
<organism evidence="1 2">
    <name type="scientific">Leptosia nina</name>
    <dbReference type="NCBI Taxonomy" id="320188"/>
    <lineage>
        <taxon>Eukaryota</taxon>
        <taxon>Metazoa</taxon>
        <taxon>Ecdysozoa</taxon>
        <taxon>Arthropoda</taxon>
        <taxon>Hexapoda</taxon>
        <taxon>Insecta</taxon>
        <taxon>Pterygota</taxon>
        <taxon>Neoptera</taxon>
        <taxon>Endopterygota</taxon>
        <taxon>Lepidoptera</taxon>
        <taxon>Glossata</taxon>
        <taxon>Ditrysia</taxon>
        <taxon>Papilionoidea</taxon>
        <taxon>Pieridae</taxon>
        <taxon>Pierinae</taxon>
        <taxon>Leptosia</taxon>
    </lineage>
</organism>
<dbReference type="AlphaFoldDB" id="A0AAV1JL94"/>
<gene>
    <name evidence="1" type="ORF">LNINA_LOCUS9195</name>
</gene>
<reference evidence="1 2" key="1">
    <citation type="submission" date="2023-11" db="EMBL/GenBank/DDBJ databases">
        <authorList>
            <person name="Okamura Y."/>
        </authorList>
    </citation>
    <scope>NUCLEOTIDE SEQUENCE [LARGE SCALE GENOMIC DNA]</scope>
</reference>
<evidence type="ECO:0000313" key="1">
    <source>
        <dbReference type="EMBL" id="CAK1549937.1"/>
    </source>
</evidence>
<dbReference type="Proteomes" id="UP001497472">
    <property type="component" value="Unassembled WGS sequence"/>
</dbReference>
<comment type="caution">
    <text evidence="1">The sequence shown here is derived from an EMBL/GenBank/DDBJ whole genome shotgun (WGS) entry which is preliminary data.</text>
</comment>
<protein>
    <submittedName>
        <fullName evidence="1">Uncharacterized protein</fullName>
    </submittedName>
</protein>
<name>A0AAV1JL94_9NEOP</name>